<proteinExistence type="predicted"/>
<keyword evidence="2" id="KW-0472">Membrane</keyword>
<feature type="transmembrane region" description="Helical" evidence="2">
    <location>
        <begin position="7"/>
        <end position="30"/>
    </location>
</feature>
<dbReference type="Proteomes" id="UP000236845">
    <property type="component" value="Unassembled WGS sequence"/>
</dbReference>
<comment type="caution">
    <text evidence="3">The sequence shown here is derived from an EMBL/GenBank/DDBJ whole genome shotgun (WGS) entry which is preliminary data.</text>
</comment>
<sequence>MKHPKGFIPIAVVIIIVVVAALIVGGSYYYTKTQVNENINSEVNSNVAVVNGNTNTAVNGNAVVVNENTNTALNSNGNSNTNTVVVTNTNSAVNSNTNANTVRFPGQEWQGANDNSILYQKHTNSVTELKTYSIQPGQESKVYFTVPSGYTLVSNEGGRLIWLKKDGYLYIYDIQKGGIRKISLPALLTGDVRFESAGPSVYSTDGVEVIIECNLFDKNSDAYNNKFAGPSPISTKRYRYNITTDAYTLEENMSGIFYSLWDRKLNIGYNHLSGEGVGSKTPITKTFFYNGKTEESADYGNNSTPAFSQDGKWVAVPVPEKAPLKIYIFSLPDIKNPVKSLTLPTVKDSPPITNTLGHIYSLEWTADDQNLVLSFNHSVFVINVQTEKATKVFENSQFDSSLTGWNYYPEISGSSRYIYFVDYSNSNSTTLKPENNIDELKAYDMTTEKNHKSFKNHRRNQYPVNRPKSILV</sequence>
<accession>A0A2H0YQD3</accession>
<reference evidence="4" key="1">
    <citation type="submission" date="2017-09" db="EMBL/GenBank/DDBJ databases">
        <title>Depth-based differentiation of microbial function through sediment-hosted aquifers and enrichment of novel symbionts in the deep terrestrial subsurface.</title>
        <authorList>
            <person name="Probst A.J."/>
            <person name="Ladd B."/>
            <person name="Jarett J.K."/>
            <person name="Geller-Mcgrath D.E."/>
            <person name="Sieber C.M.K."/>
            <person name="Emerson J.B."/>
            <person name="Anantharaman K."/>
            <person name="Thomas B.C."/>
            <person name="Malmstrom R."/>
            <person name="Stieglmeier M."/>
            <person name="Klingl A."/>
            <person name="Woyke T."/>
            <person name="Ryan C.M."/>
            <person name="Banfield J.F."/>
        </authorList>
    </citation>
    <scope>NUCLEOTIDE SEQUENCE [LARGE SCALE GENOMIC DNA]</scope>
</reference>
<evidence type="ECO:0000313" key="3">
    <source>
        <dbReference type="EMBL" id="PIS40688.1"/>
    </source>
</evidence>
<organism evidence="3 4">
    <name type="scientific">Candidatus Kerfeldbacteria bacterium CG08_land_8_20_14_0_20_43_14</name>
    <dbReference type="NCBI Taxonomy" id="2014246"/>
    <lineage>
        <taxon>Bacteria</taxon>
        <taxon>Candidatus Kerfeldiibacteriota</taxon>
    </lineage>
</organism>
<dbReference type="InterPro" id="IPR011042">
    <property type="entry name" value="6-blade_b-propeller_TolB-like"/>
</dbReference>
<dbReference type="EMBL" id="PEXW01000042">
    <property type="protein sequence ID" value="PIS40688.1"/>
    <property type="molecule type" value="Genomic_DNA"/>
</dbReference>
<dbReference type="SUPFAM" id="SSF69304">
    <property type="entry name" value="Tricorn protease N-terminal domain"/>
    <property type="match status" value="1"/>
</dbReference>
<dbReference type="AlphaFoldDB" id="A0A2H0YQD3"/>
<name>A0A2H0YQD3_9BACT</name>
<protein>
    <submittedName>
        <fullName evidence="3">Uncharacterized protein</fullName>
    </submittedName>
</protein>
<evidence type="ECO:0000256" key="1">
    <source>
        <dbReference type="SAM" id="MobiDB-lite"/>
    </source>
</evidence>
<keyword evidence="2" id="KW-0812">Transmembrane</keyword>
<evidence type="ECO:0000313" key="4">
    <source>
        <dbReference type="Proteomes" id="UP000236845"/>
    </source>
</evidence>
<dbReference type="Gene3D" id="2.120.10.30">
    <property type="entry name" value="TolB, C-terminal domain"/>
    <property type="match status" value="1"/>
</dbReference>
<feature type="region of interest" description="Disordered" evidence="1">
    <location>
        <begin position="451"/>
        <end position="472"/>
    </location>
</feature>
<gene>
    <name evidence="3" type="ORF">COT26_01960</name>
</gene>
<evidence type="ECO:0000256" key="2">
    <source>
        <dbReference type="SAM" id="Phobius"/>
    </source>
</evidence>
<keyword evidence="2" id="KW-1133">Transmembrane helix</keyword>
<dbReference type="SUPFAM" id="SSF75011">
    <property type="entry name" value="3-carboxy-cis,cis-mucoante lactonizing enzyme"/>
    <property type="match status" value="1"/>
</dbReference>